<dbReference type="PANTHER" id="PTHR30006:SF2">
    <property type="entry name" value="ABC TRANSPORTER SUBSTRATE-BINDING PROTEIN"/>
    <property type="match status" value="1"/>
</dbReference>
<gene>
    <name evidence="3" type="ORF">V3328_18720</name>
</gene>
<proteinExistence type="predicted"/>
<keyword evidence="1" id="KW-0732">Signal</keyword>
<evidence type="ECO:0000256" key="1">
    <source>
        <dbReference type="ARBA" id="ARBA00022729"/>
    </source>
</evidence>
<keyword evidence="2" id="KW-0574">Periplasm</keyword>
<evidence type="ECO:0000313" key="4">
    <source>
        <dbReference type="Proteomes" id="UP001378188"/>
    </source>
</evidence>
<dbReference type="GO" id="GO:0030288">
    <property type="term" value="C:outer membrane-bounded periplasmic space"/>
    <property type="evidence" value="ECO:0007669"/>
    <property type="project" value="TreeGrafter"/>
</dbReference>
<dbReference type="Gene3D" id="3.40.190.10">
    <property type="entry name" value="Periplasmic binding protein-like II"/>
    <property type="match status" value="2"/>
</dbReference>
<protein>
    <submittedName>
        <fullName evidence="3">Extracellular solute-binding protein</fullName>
    </submittedName>
</protein>
<reference evidence="3 4" key="1">
    <citation type="submission" date="2024-02" db="EMBL/GenBank/DDBJ databases">
        <title>Genome analysis and characterization of Microbaculum marinisediminis sp. nov., isolated from marine sediment.</title>
        <authorList>
            <person name="Du Z.-J."/>
            <person name="Ye Y.-Q."/>
            <person name="Zhang Z.-R."/>
            <person name="Yuan S.-M."/>
            <person name="Zhang X.-Y."/>
        </authorList>
    </citation>
    <scope>NUCLEOTIDE SEQUENCE [LARGE SCALE GENOMIC DNA]</scope>
    <source>
        <strain evidence="3 4">SDUM1044001</strain>
    </source>
</reference>
<dbReference type="EMBL" id="JAZHOF010000008">
    <property type="protein sequence ID" value="MEJ8573530.1"/>
    <property type="molecule type" value="Genomic_DNA"/>
</dbReference>
<dbReference type="AlphaFoldDB" id="A0AAW9RZ43"/>
<dbReference type="InterPro" id="IPR006311">
    <property type="entry name" value="TAT_signal"/>
</dbReference>
<evidence type="ECO:0000313" key="3">
    <source>
        <dbReference type="EMBL" id="MEJ8573530.1"/>
    </source>
</evidence>
<dbReference type="SUPFAM" id="SSF53850">
    <property type="entry name" value="Periplasmic binding protein-like II"/>
    <property type="match status" value="1"/>
</dbReference>
<evidence type="ECO:0000256" key="2">
    <source>
        <dbReference type="ARBA" id="ARBA00022764"/>
    </source>
</evidence>
<dbReference type="GO" id="GO:0015888">
    <property type="term" value="P:thiamine transport"/>
    <property type="evidence" value="ECO:0007669"/>
    <property type="project" value="TreeGrafter"/>
</dbReference>
<name>A0AAW9RZ43_9HYPH</name>
<sequence length="361" mass="40487">MSKYDLEITRRRLLSQSARLGAGAVALSAFGGGAALAEASTLNVLFPGGTWLEFYEKTFTTPWREAHGTEFVWKNGLGFEPLVIAQRRRPQWDLIHQNQNTSSQLGALDAIIEWKEEDLPNLKNIHPSFRYPYLAGKVHTPYGLAVNTSKITKPVTKWADLWDPEFKGKVGFPDWDWMGQEVFHAINQINGGTPDNVDPGIDKMKALYADGGAITLDNVEHTKQMLVAEEVWITPYFGARTDQAKEAGAPVEFIVPEEGGLSFIFNTSIISGRPDDSQELALAFVDTTLDAEKQIEFSRLTGYPPTNVEAMKNLPPDLKKLELTDEQVDALGKLQRDFDYMAMFAYRDQIKDRWNKEVLGS</sequence>
<dbReference type="Proteomes" id="UP001378188">
    <property type="component" value="Unassembled WGS sequence"/>
</dbReference>
<accession>A0AAW9RZ43</accession>
<dbReference type="InterPro" id="IPR006059">
    <property type="entry name" value="SBP"/>
</dbReference>
<dbReference type="PROSITE" id="PS51318">
    <property type="entry name" value="TAT"/>
    <property type="match status" value="1"/>
</dbReference>
<keyword evidence="4" id="KW-1185">Reference proteome</keyword>
<dbReference type="RefSeq" id="WP_340331233.1">
    <property type="nucleotide sequence ID" value="NZ_JAZHOF010000008.1"/>
</dbReference>
<dbReference type="Pfam" id="PF13416">
    <property type="entry name" value="SBP_bac_8"/>
    <property type="match status" value="1"/>
</dbReference>
<comment type="caution">
    <text evidence="3">The sequence shown here is derived from an EMBL/GenBank/DDBJ whole genome shotgun (WGS) entry which is preliminary data.</text>
</comment>
<dbReference type="GO" id="GO:0030975">
    <property type="term" value="F:thiamine binding"/>
    <property type="evidence" value="ECO:0007669"/>
    <property type="project" value="TreeGrafter"/>
</dbReference>
<organism evidence="3 4">
    <name type="scientific">Microbaculum marinum</name>
    <dbReference type="NCBI Taxonomy" id="1764581"/>
    <lineage>
        <taxon>Bacteria</taxon>
        <taxon>Pseudomonadati</taxon>
        <taxon>Pseudomonadota</taxon>
        <taxon>Alphaproteobacteria</taxon>
        <taxon>Hyphomicrobiales</taxon>
        <taxon>Tepidamorphaceae</taxon>
        <taxon>Microbaculum</taxon>
    </lineage>
</organism>
<dbReference type="GO" id="GO:0030976">
    <property type="term" value="F:thiamine pyrophosphate binding"/>
    <property type="evidence" value="ECO:0007669"/>
    <property type="project" value="TreeGrafter"/>
</dbReference>
<dbReference type="PANTHER" id="PTHR30006">
    <property type="entry name" value="THIAMINE-BINDING PERIPLASMIC PROTEIN-RELATED"/>
    <property type="match status" value="1"/>
</dbReference>